<dbReference type="HOGENOM" id="CLU_155055_0_0_10"/>
<reference evidence="1 2" key="2">
    <citation type="submission" date="2008-10" db="EMBL/GenBank/DDBJ databases">
        <authorList>
            <person name="Fulton L."/>
            <person name="Clifton S."/>
            <person name="Fulton B."/>
            <person name="Xu J."/>
            <person name="Minx P."/>
            <person name="Pepin K.H."/>
            <person name="Johnson M."/>
            <person name="Thiruvilangam P."/>
            <person name="Bhonagiri V."/>
            <person name="Nash W.E."/>
            <person name="Mardis E.R."/>
            <person name="Wilson R.K."/>
        </authorList>
    </citation>
    <scope>NUCLEOTIDE SEQUENCE [LARGE SCALE GENOMIC DNA]</scope>
    <source>
        <strain evidence="1 2">DSM 17855</strain>
    </source>
</reference>
<sequence>MAAHGVQFARLLQTAHIQHPFRYAGKPRQRKGQFNIQLTRNMDRITIENKEIAMMAFDRLRRENKMDSALRLARCLLRDTGISLGIGEIDWDIDTAIRQCGGEPRTGYRYTAHFHFNRKTEMEKDKYDRIVKELYG</sequence>
<reference evidence="1 2" key="1">
    <citation type="submission" date="2008-10" db="EMBL/GenBank/DDBJ databases">
        <title>Draft genome sequence of Bacteroides dorei (DSM 17855).</title>
        <authorList>
            <person name="Sudarsanam P."/>
            <person name="Ley R."/>
            <person name="Guruge J."/>
            <person name="Turnbaugh P.J."/>
            <person name="Mahowald M."/>
            <person name="Liep D."/>
            <person name="Gordon J."/>
        </authorList>
    </citation>
    <scope>NUCLEOTIDE SEQUENCE [LARGE SCALE GENOMIC DNA]</scope>
    <source>
        <strain evidence="1 2">DSM 17855</strain>
    </source>
</reference>
<evidence type="ECO:0000313" key="2">
    <source>
        <dbReference type="Proteomes" id="UP000004849"/>
    </source>
</evidence>
<dbReference type="AlphaFoldDB" id="B6W0B0"/>
<protein>
    <submittedName>
        <fullName evidence="1">Uncharacterized protein</fullName>
    </submittedName>
</protein>
<name>B6W0B0_9BACT</name>
<dbReference type="Proteomes" id="UP000004849">
    <property type="component" value="Unassembled WGS sequence"/>
</dbReference>
<proteinExistence type="predicted"/>
<organism evidence="1 2">
    <name type="scientific">Phocaeicola dorei DSM 17855</name>
    <dbReference type="NCBI Taxonomy" id="483217"/>
    <lineage>
        <taxon>Bacteria</taxon>
        <taxon>Pseudomonadati</taxon>
        <taxon>Bacteroidota</taxon>
        <taxon>Bacteroidia</taxon>
        <taxon>Bacteroidales</taxon>
        <taxon>Bacteroidaceae</taxon>
        <taxon>Phocaeicola</taxon>
    </lineage>
</organism>
<dbReference type="EMBL" id="ABWZ01000059">
    <property type="protein sequence ID" value="EEB24560.1"/>
    <property type="molecule type" value="Genomic_DNA"/>
</dbReference>
<gene>
    <name evidence="1" type="ORF">BACDOR_02990</name>
</gene>
<evidence type="ECO:0000313" key="1">
    <source>
        <dbReference type="EMBL" id="EEB24560.1"/>
    </source>
</evidence>
<accession>B6W0B0</accession>